<reference evidence="1 2" key="1">
    <citation type="journal article" date="2010" name="J. Bacteriol.">
        <title>Genome sequences of Pelagibaca bermudensis HTCC2601T and Maritimibacter alkaliphilus HTCC2654T, the type strains of two marine Roseobacter genera.</title>
        <authorList>
            <person name="Thrash J.C."/>
            <person name="Cho J.C."/>
            <person name="Ferriera S."/>
            <person name="Johnson J."/>
            <person name="Vergin K.L."/>
            <person name="Giovannoni S.J."/>
        </authorList>
    </citation>
    <scope>NUCLEOTIDE SEQUENCE [LARGE SCALE GENOMIC DNA]</scope>
    <source>
        <strain evidence="2">DSM 26914 / JCM 13377 / KCTC 12554 / HTCC2601</strain>
    </source>
</reference>
<gene>
    <name evidence="1" type="ORF">R2601_27171</name>
</gene>
<accession>Q0FP33</accession>
<organism evidence="1 2">
    <name type="scientific">Salipiger bermudensis (strain DSM 26914 / JCM 13377 / KCTC 12554 / HTCC2601)</name>
    <name type="common">Pelagibaca bermudensis</name>
    <dbReference type="NCBI Taxonomy" id="314265"/>
    <lineage>
        <taxon>Bacteria</taxon>
        <taxon>Pseudomonadati</taxon>
        <taxon>Pseudomonadota</taxon>
        <taxon>Alphaproteobacteria</taxon>
        <taxon>Rhodobacterales</taxon>
        <taxon>Roseobacteraceae</taxon>
        <taxon>Salipiger</taxon>
    </lineage>
</organism>
<dbReference type="OrthoDB" id="7684392at2"/>
<dbReference type="HOGENOM" id="CLU_826187_0_0_5"/>
<keyword evidence="2" id="KW-1185">Reference proteome</keyword>
<dbReference type="Proteomes" id="UP000006230">
    <property type="component" value="Unassembled WGS sequence"/>
</dbReference>
<evidence type="ECO:0000313" key="1">
    <source>
        <dbReference type="EMBL" id="EAU46026.1"/>
    </source>
</evidence>
<dbReference type="eggNOG" id="ENOG502Z7YS">
    <property type="taxonomic scope" value="Bacteria"/>
</dbReference>
<dbReference type="RefSeq" id="WP_007801297.1">
    <property type="nucleotide sequence ID" value="NZ_DS022276.1"/>
</dbReference>
<dbReference type="STRING" id="314265.R2601_27171"/>
<comment type="caution">
    <text evidence="1">The sequence shown here is derived from an EMBL/GenBank/DDBJ whole genome shotgun (WGS) entry which is preliminary data.</text>
</comment>
<name>Q0FP33_SALBH</name>
<dbReference type="EMBL" id="AATQ01000019">
    <property type="protein sequence ID" value="EAU46026.1"/>
    <property type="molecule type" value="Genomic_DNA"/>
</dbReference>
<dbReference type="AlphaFoldDB" id="Q0FP33"/>
<sequence>MIGTGTSEGAGPVNVMIVGQAGRLQYEALLFALSLALTTPARHARLYVAEPQPGDLWPLDPRIDDPELRALLEAQGAEILPFESRHFGAAYAYGNKIEALLSMPEGEPFVFFDTDTLILDDLACVPFDFARPTASLRREGTWPQIELYGPGYTETWKALYDLFGLDFESSLDLRWPDEYWQRYLYFNAGFFFGACPRRFGQRFLDYALAIRDDPPRELVCQSLDPWLDQVALPLVIQSLGGGRDTLPDGLIDGAVSCHYRTLPLLYARESDAVVDWLEEITAPNRIKKVLKQYEPIKRMVYQGRGRKARALFDRDDLPRREQGFRNRLKREGFWMR</sequence>
<protein>
    <submittedName>
        <fullName evidence="1">Uncharacterized protein</fullName>
    </submittedName>
</protein>
<evidence type="ECO:0000313" key="2">
    <source>
        <dbReference type="Proteomes" id="UP000006230"/>
    </source>
</evidence>
<proteinExistence type="predicted"/>